<dbReference type="PROSITE" id="PS51186">
    <property type="entry name" value="GNAT"/>
    <property type="match status" value="1"/>
</dbReference>
<keyword evidence="2" id="KW-0808">Transferase</keyword>
<keyword evidence="2" id="KW-0012">Acyltransferase</keyword>
<name>A0ABW2Q3J6_9MICO</name>
<organism evidence="2 3">
    <name type="scientific">Georgenia alba</name>
    <dbReference type="NCBI Taxonomy" id="2233858"/>
    <lineage>
        <taxon>Bacteria</taxon>
        <taxon>Bacillati</taxon>
        <taxon>Actinomycetota</taxon>
        <taxon>Actinomycetes</taxon>
        <taxon>Micrococcales</taxon>
        <taxon>Bogoriellaceae</taxon>
        <taxon>Georgenia</taxon>
    </lineage>
</organism>
<dbReference type="PANTHER" id="PTHR43610">
    <property type="entry name" value="BLL6696 PROTEIN"/>
    <property type="match status" value="1"/>
</dbReference>
<dbReference type="Proteomes" id="UP001596455">
    <property type="component" value="Unassembled WGS sequence"/>
</dbReference>
<comment type="caution">
    <text evidence="2">The sequence shown here is derived from an EMBL/GenBank/DDBJ whole genome shotgun (WGS) entry which is preliminary data.</text>
</comment>
<sequence length="196" mass="21434">MPSFATKPTLTGERVVLRPFVPEDVDRIAVILADPDVQRLTGSVHSTAEAHAASPEPDARVRDWYSTRNEQEDRLDLAVVDKVAGTCVGEVVLNDWDAGNQSCGFRILLGPEGQNRGFGTEATRLILGYAFRTLGLHRVALEVYAFNPRAQRVYEKAGFVVEGVARDALRFDDEWVDAVTMAALAPEWLAAHAASA</sequence>
<dbReference type="PANTHER" id="PTHR43610:SF1">
    <property type="entry name" value="N-ACETYLTRANSFERASE DOMAIN-CONTAINING PROTEIN"/>
    <property type="match status" value="1"/>
</dbReference>
<dbReference type="RefSeq" id="WP_382390046.1">
    <property type="nucleotide sequence ID" value="NZ_JBHTCQ010000001.1"/>
</dbReference>
<dbReference type="EC" id="2.3.-.-" evidence="2"/>
<dbReference type="InterPro" id="IPR016181">
    <property type="entry name" value="Acyl_CoA_acyltransferase"/>
</dbReference>
<evidence type="ECO:0000313" key="3">
    <source>
        <dbReference type="Proteomes" id="UP001596455"/>
    </source>
</evidence>
<keyword evidence="3" id="KW-1185">Reference proteome</keyword>
<reference evidence="3" key="1">
    <citation type="journal article" date="2019" name="Int. J. Syst. Evol. Microbiol.">
        <title>The Global Catalogue of Microorganisms (GCM) 10K type strain sequencing project: providing services to taxonomists for standard genome sequencing and annotation.</title>
        <authorList>
            <consortium name="The Broad Institute Genomics Platform"/>
            <consortium name="The Broad Institute Genome Sequencing Center for Infectious Disease"/>
            <person name="Wu L."/>
            <person name="Ma J."/>
        </authorList>
    </citation>
    <scope>NUCLEOTIDE SEQUENCE [LARGE SCALE GENOMIC DNA]</scope>
    <source>
        <strain evidence="3">JCM 1490</strain>
    </source>
</reference>
<dbReference type="InterPro" id="IPR000182">
    <property type="entry name" value="GNAT_dom"/>
</dbReference>
<accession>A0ABW2Q3J6</accession>
<proteinExistence type="predicted"/>
<feature type="domain" description="N-acetyltransferase" evidence="1">
    <location>
        <begin position="15"/>
        <end position="186"/>
    </location>
</feature>
<dbReference type="EMBL" id="JBHTCQ010000001">
    <property type="protein sequence ID" value="MFC7403514.1"/>
    <property type="molecule type" value="Genomic_DNA"/>
</dbReference>
<gene>
    <name evidence="2" type="ORF">ACFQQL_00225</name>
</gene>
<dbReference type="GO" id="GO:0016746">
    <property type="term" value="F:acyltransferase activity"/>
    <property type="evidence" value="ECO:0007669"/>
    <property type="project" value="UniProtKB-KW"/>
</dbReference>
<dbReference type="SUPFAM" id="SSF55729">
    <property type="entry name" value="Acyl-CoA N-acyltransferases (Nat)"/>
    <property type="match status" value="1"/>
</dbReference>
<dbReference type="Gene3D" id="3.40.630.30">
    <property type="match status" value="1"/>
</dbReference>
<protein>
    <submittedName>
        <fullName evidence="2">GNAT family N-acetyltransferase</fullName>
        <ecNumber evidence="2">2.3.-.-</ecNumber>
    </submittedName>
</protein>
<evidence type="ECO:0000313" key="2">
    <source>
        <dbReference type="EMBL" id="MFC7403514.1"/>
    </source>
</evidence>
<evidence type="ECO:0000259" key="1">
    <source>
        <dbReference type="PROSITE" id="PS51186"/>
    </source>
</evidence>
<dbReference type="Pfam" id="PF13302">
    <property type="entry name" value="Acetyltransf_3"/>
    <property type="match status" value="1"/>
</dbReference>